<dbReference type="Proteomes" id="UP000245410">
    <property type="component" value="Unassembled WGS sequence"/>
</dbReference>
<keyword evidence="2" id="KW-0472">Membrane</keyword>
<name>A0A317DC58_9ACTN</name>
<proteinExistence type="inferred from homology"/>
<dbReference type="PANTHER" id="PTHR33392">
    <property type="entry name" value="POLYISOPRENYL-TEICHOIC ACID--PEPTIDOGLYCAN TEICHOIC ACID TRANSFERASE TAGU"/>
    <property type="match status" value="1"/>
</dbReference>
<keyword evidence="2" id="KW-0812">Transmembrane</keyword>
<feature type="domain" description="Cell envelope-related transcriptional attenuator" evidence="3">
    <location>
        <begin position="102"/>
        <end position="255"/>
    </location>
</feature>
<dbReference type="RefSeq" id="WP_109816153.1">
    <property type="nucleotide sequence ID" value="NZ_QGKR01000122.1"/>
</dbReference>
<dbReference type="InterPro" id="IPR050922">
    <property type="entry name" value="LytR/CpsA/Psr_CW_biosynth"/>
</dbReference>
<dbReference type="PANTHER" id="PTHR33392:SF6">
    <property type="entry name" value="POLYISOPRENYL-TEICHOIC ACID--PEPTIDOGLYCAN TEICHOIC ACID TRANSFERASE TAGU"/>
    <property type="match status" value="1"/>
</dbReference>
<dbReference type="Gene3D" id="3.40.630.190">
    <property type="entry name" value="LCP protein"/>
    <property type="match status" value="1"/>
</dbReference>
<gene>
    <name evidence="4" type="ORF">DKT68_04425</name>
</gene>
<evidence type="ECO:0000313" key="4">
    <source>
        <dbReference type="EMBL" id="PWR11882.1"/>
    </source>
</evidence>
<keyword evidence="2" id="KW-1133">Transmembrane helix</keyword>
<evidence type="ECO:0000313" key="5">
    <source>
        <dbReference type="Proteomes" id="UP000245410"/>
    </source>
</evidence>
<dbReference type="InterPro" id="IPR004474">
    <property type="entry name" value="LytR_CpsA_psr"/>
</dbReference>
<dbReference type="AlphaFoldDB" id="A0A317DC58"/>
<evidence type="ECO:0000256" key="2">
    <source>
        <dbReference type="SAM" id="Phobius"/>
    </source>
</evidence>
<comment type="similarity">
    <text evidence="1">Belongs to the LytR/CpsA/Psr (LCP) family.</text>
</comment>
<evidence type="ECO:0000259" key="3">
    <source>
        <dbReference type="Pfam" id="PF03816"/>
    </source>
</evidence>
<evidence type="ECO:0000256" key="1">
    <source>
        <dbReference type="ARBA" id="ARBA00006068"/>
    </source>
</evidence>
<reference evidence="4 5" key="1">
    <citation type="submission" date="2018-05" db="EMBL/GenBank/DDBJ databases">
        <title>Micromonospora atacamensis sp. nov., a novel actinobacteria isolated from high altitude Atacama Desert soil.</title>
        <authorList>
            <person name="Carro L."/>
            <person name="Golinska P."/>
            <person name="Klenk H.-P."/>
            <person name="Goodfellow M."/>
        </authorList>
    </citation>
    <scope>NUCLEOTIDE SEQUENCE [LARGE SCALE GENOMIC DNA]</scope>
    <source>
        <strain evidence="4 5">5R2A7</strain>
    </source>
</reference>
<dbReference type="Pfam" id="PF03816">
    <property type="entry name" value="LytR_cpsA_psr"/>
    <property type="match status" value="1"/>
</dbReference>
<accession>A0A317DC58</accession>
<comment type="caution">
    <text evidence="4">The sequence shown here is derived from an EMBL/GenBank/DDBJ whole genome shotgun (WGS) entry which is preliminary data.</text>
</comment>
<dbReference type="NCBIfam" id="TIGR00350">
    <property type="entry name" value="lytR_cpsA_psr"/>
    <property type="match status" value="1"/>
</dbReference>
<sequence>MIEDDLRAAFARHEPLTPPTGPLRAAIDRLATGRRRRRQRWRAGGAALALLGVLGIGVPLLTPEHSGPRTAELLAEPGPTTPPGAVNVLLLGVDGDPPEAARADSVLLVHVPADRSRAYLVSLPRDLGVPIPGYGDDKLNASFAFGAGFRRPDPARGYELTRRTVAELTGVRIDAGAVLTYAAVRTLTDEVGGVPVCLPRQVRSIHTGRLFPAGCQRLGGAASVDLLRQREGLPRGSHDRDQTARIFAAGLVQRVTEGDVLTNPVRLSALLAALGPKLTVAPDRPAVLDLLRLIPTLASADPVGLGLPTIEPTGRDRYLRTDPRLTPEFLTALREDRLGEWVTRHPERVDGAR</sequence>
<keyword evidence="5" id="KW-1185">Reference proteome</keyword>
<organism evidence="4 5">
    <name type="scientific">Micromonospora acroterricola</name>
    <dbReference type="NCBI Taxonomy" id="2202421"/>
    <lineage>
        <taxon>Bacteria</taxon>
        <taxon>Bacillati</taxon>
        <taxon>Actinomycetota</taxon>
        <taxon>Actinomycetes</taxon>
        <taxon>Micromonosporales</taxon>
        <taxon>Micromonosporaceae</taxon>
        <taxon>Micromonospora</taxon>
    </lineage>
</organism>
<dbReference type="OrthoDB" id="5171929at2"/>
<protein>
    <submittedName>
        <fullName evidence="4">LytR family transcriptional regulator</fullName>
    </submittedName>
</protein>
<dbReference type="EMBL" id="QGKR01000122">
    <property type="protein sequence ID" value="PWR11882.1"/>
    <property type="molecule type" value="Genomic_DNA"/>
</dbReference>
<feature type="transmembrane region" description="Helical" evidence="2">
    <location>
        <begin position="43"/>
        <end position="61"/>
    </location>
</feature>